<dbReference type="OrthoDB" id="27450at2157"/>
<gene>
    <name evidence="2" type="ORF">D1868_00135</name>
</gene>
<reference evidence="2 3" key="1">
    <citation type="submission" date="2019-10" db="EMBL/GenBank/DDBJ databases">
        <title>Genome Sequences from Six Type Strain Members of the Archaeal Family Sulfolobaceae: Acidianus ambivalens, Acidianus infernus, Metallosphaera prunae, Stygiolobus azoricus, Sulfolobus metallicus, and Sulfurisphaera ohwakuensis.</title>
        <authorList>
            <person name="Counts J.A."/>
            <person name="Kelly R.M."/>
        </authorList>
    </citation>
    <scope>NUCLEOTIDE SEQUENCE [LARGE SCALE GENOMIC DNA]</scope>
    <source>
        <strain evidence="2 3">FC6</strain>
    </source>
</reference>
<name>A0A650CM67_9CREN</name>
<protein>
    <submittedName>
        <fullName evidence="2">Uncharacterized protein</fullName>
    </submittedName>
</protein>
<feature type="transmembrane region" description="Helical" evidence="1">
    <location>
        <begin position="190"/>
        <end position="207"/>
    </location>
</feature>
<feature type="transmembrane region" description="Helical" evidence="1">
    <location>
        <begin position="57"/>
        <end position="82"/>
    </location>
</feature>
<sequence length="209" mass="23151">MNIAIFLASLGISLLELSEAGAVASIYHGIYKSNVPFLYATLGVITVLIPTFALGKFIYLLPLNYVLIGSAIILFYFGYKLLRSARRYFKGVKRAKGDDEKKEGVVVVFTISAVEALEAALVIIALMGEDYYASLLGTIIASIIVVVLTYTLKSQIARIRLPHMKFFLSALLFSLGTLWVNEVFIGLSDLFLPVFFLGFLVFNYIIIKI</sequence>
<dbReference type="GeneID" id="42797437"/>
<dbReference type="InterPro" id="IPR031594">
    <property type="entry name" value="OFeT_1"/>
</dbReference>
<evidence type="ECO:0000256" key="1">
    <source>
        <dbReference type="SAM" id="Phobius"/>
    </source>
</evidence>
<keyword evidence="3" id="KW-1185">Reference proteome</keyword>
<feature type="transmembrane region" description="Helical" evidence="1">
    <location>
        <begin position="103"/>
        <end position="125"/>
    </location>
</feature>
<keyword evidence="1" id="KW-0472">Membrane</keyword>
<organism evidence="2 3">
    <name type="scientific">Stygiolobus azoricus</name>
    <dbReference type="NCBI Taxonomy" id="41675"/>
    <lineage>
        <taxon>Archaea</taxon>
        <taxon>Thermoproteota</taxon>
        <taxon>Thermoprotei</taxon>
        <taxon>Sulfolobales</taxon>
        <taxon>Sulfolobaceae</taxon>
        <taxon>Stygiolobus</taxon>
    </lineage>
</organism>
<keyword evidence="1" id="KW-0812">Transmembrane</keyword>
<feature type="transmembrane region" description="Helical" evidence="1">
    <location>
        <begin position="131"/>
        <end position="152"/>
    </location>
</feature>
<dbReference type="KEGG" id="sazo:D1868_00135"/>
<dbReference type="EMBL" id="CP045483">
    <property type="protein sequence ID" value="QGR18557.1"/>
    <property type="molecule type" value="Genomic_DNA"/>
</dbReference>
<dbReference type="AlphaFoldDB" id="A0A650CM67"/>
<dbReference type="Pfam" id="PF16955">
    <property type="entry name" value="OFeT_1"/>
    <property type="match status" value="1"/>
</dbReference>
<accession>A0A650CM67</accession>
<feature type="transmembrane region" description="Helical" evidence="1">
    <location>
        <begin position="164"/>
        <end position="184"/>
    </location>
</feature>
<evidence type="ECO:0000313" key="3">
    <source>
        <dbReference type="Proteomes" id="UP000423396"/>
    </source>
</evidence>
<dbReference type="Proteomes" id="UP000423396">
    <property type="component" value="Chromosome"/>
</dbReference>
<proteinExistence type="predicted"/>
<evidence type="ECO:0000313" key="2">
    <source>
        <dbReference type="EMBL" id="QGR18557.1"/>
    </source>
</evidence>
<dbReference type="RefSeq" id="WP_156004740.1">
    <property type="nucleotide sequence ID" value="NZ_CP045483.1"/>
</dbReference>
<keyword evidence="1" id="KW-1133">Transmembrane helix</keyword>